<dbReference type="EMBL" id="LAZL01000015">
    <property type="protein sequence ID" value="KMT65208.1"/>
    <property type="molecule type" value="Genomic_DNA"/>
</dbReference>
<reference evidence="2 3" key="1">
    <citation type="submission" date="2015-04" db="EMBL/GenBank/DDBJ databases">
        <title>Draft Genome Sequence of the Novel Agar-Digesting Marine Bacterium Q1.</title>
        <authorList>
            <person name="Li Y."/>
            <person name="Li D."/>
            <person name="Chen G."/>
            <person name="Du Z."/>
        </authorList>
    </citation>
    <scope>NUCLEOTIDE SEQUENCE [LARGE SCALE GENOMIC DNA]</scope>
    <source>
        <strain evidence="2 3">Q1</strain>
    </source>
</reference>
<dbReference type="RefSeq" id="WP_048692383.1">
    <property type="nucleotide sequence ID" value="NZ_KQ130490.1"/>
</dbReference>
<accession>A0A0J8GWY5</accession>
<dbReference type="OrthoDB" id="6385674at2"/>
<keyword evidence="1" id="KW-1133">Transmembrane helix</keyword>
<dbReference type="AlphaFoldDB" id="A0A0J8GWY5"/>
<dbReference type="Proteomes" id="UP000037600">
    <property type="component" value="Unassembled WGS sequence"/>
</dbReference>
<evidence type="ECO:0000313" key="2">
    <source>
        <dbReference type="EMBL" id="KMT65208.1"/>
    </source>
</evidence>
<sequence>MAKILYQSDDKLVISAFPKCIALVVAAFLVAFWLAAATKEESLKLADYLIFNGVCLVVLAIQRSRKVIFDKRSHSVVIHNRFLWMKSEDWFALKDVSQVEMVYGKGGRYAKGGAVYLHVKDKQKAIVDSDICFGNVQRNIRIKNEIAEWLKLNVT</sequence>
<comment type="caution">
    <text evidence="2">The sequence shown here is derived from an EMBL/GenBank/DDBJ whole genome shotgun (WGS) entry which is preliminary data.</text>
</comment>
<feature type="transmembrane region" description="Helical" evidence="1">
    <location>
        <begin position="45"/>
        <end position="62"/>
    </location>
</feature>
<protein>
    <submittedName>
        <fullName evidence="2">Uncharacterized protein</fullName>
    </submittedName>
</protein>
<evidence type="ECO:0000256" key="1">
    <source>
        <dbReference type="SAM" id="Phobius"/>
    </source>
</evidence>
<organism evidence="2 3">
    <name type="scientific">Catenovulum maritimum</name>
    <dbReference type="NCBI Taxonomy" id="1513271"/>
    <lineage>
        <taxon>Bacteria</taxon>
        <taxon>Pseudomonadati</taxon>
        <taxon>Pseudomonadota</taxon>
        <taxon>Gammaproteobacteria</taxon>
        <taxon>Alteromonadales</taxon>
        <taxon>Alteromonadaceae</taxon>
        <taxon>Catenovulum</taxon>
    </lineage>
</organism>
<name>A0A0J8GWY5_9ALTE</name>
<proteinExistence type="predicted"/>
<dbReference type="STRING" id="1513271.XM47_10785"/>
<gene>
    <name evidence="2" type="ORF">XM47_10785</name>
</gene>
<keyword evidence="1" id="KW-0812">Transmembrane</keyword>
<keyword evidence="1" id="KW-0472">Membrane</keyword>
<feature type="transmembrane region" description="Helical" evidence="1">
    <location>
        <begin position="12"/>
        <end position="33"/>
    </location>
</feature>
<keyword evidence="3" id="KW-1185">Reference proteome</keyword>
<evidence type="ECO:0000313" key="3">
    <source>
        <dbReference type="Proteomes" id="UP000037600"/>
    </source>
</evidence>